<organism evidence="1 2">
    <name type="scientific">Trichothecium roseum</name>
    <dbReference type="NCBI Taxonomy" id="47278"/>
    <lineage>
        <taxon>Eukaryota</taxon>
        <taxon>Fungi</taxon>
        <taxon>Dikarya</taxon>
        <taxon>Ascomycota</taxon>
        <taxon>Pezizomycotina</taxon>
        <taxon>Sordariomycetes</taxon>
        <taxon>Hypocreomycetidae</taxon>
        <taxon>Hypocreales</taxon>
        <taxon>Hypocreales incertae sedis</taxon>
        <taxon>Trichothecium</taxon>
    </lineage>
</organism>
<accession>A0ACC0V2V9</accession>
<dbReference type="Proteomes" id="UP001163324">
    <property type="component" value="Chromosome 4"/>
</dbReference>
<evidence type="ECO:0000313" key="1">
    <source>
        <dbReference type="EMBL" id="KAI9900758.1"/>
    </source>
</evidence>
<evidence type="ECO:0000313" key="2">
    <source>
        <dbReference type="Proteomes" id="UP001163324"/>
    </source>
</evidence>
<dbReference type="EMBL" id="CM047943">
    <property type="protein sequence ID" value="KAI9900758.1"/>
    <property type="molecule type" value="Genomic_DNA"/>
</dbReference>
<reference evidence="1" key="1">
    <citation type="submission" date="2022-10" db="EMBL/GenBank/DDBJ databases">
        <title>Complete Genome of Trichothecium roseum strain YXFP-22015, a Plant Pathogen Isolated from Citrus.</title>
        <authorList>
            <person name="Wang Y."/>
            <person name="Zhu L."/>
        </authorList>
    </citation>
    <scope>NUCLEOTIDE SEQUENCE</scope>
    <source>
        <strain evidence="1">YXFP-22015</strain>
    </source>
</reference>
<keyword evidence="2" id="KW-1185">Reference proteome</keyword>
<proteinExistence type="predicted"/>
<sequence length="261" mass="28788">MGRHELTYPKAAHSTVKRHDERGVYALKGIHEIINSSPLLTLSFNVPSSPYPMSLPMIGQMGSFSRPSADLGDPLDLYLHGYVSSRVMNVTRQQGSDEGNKGLPVSVCASHCDGVVLALSAFNHSYNYRSAVLFGHAQLVEDPDERLYAMGLITDAVVPDRFRHTRLPLTGAELQSTSILRVRIDNGSAKIRTGGVIEDKKDAENAELVEGTWTGVLPMYSSFGEPIPAEGNKVDVPTYIREFVNEYSKDNKEYSEKAVRM</sequence>
<protein>
    <submittedName>
        <fullName evidence="1">Uncharacterized protein</fullName>
    </submittedName>
</protein>
<name>A0ACC0V2V9_9HYPO</name>
<comment type="caution">
    <text evidence="1">The sequence shown here is derived from an EMBL/GenBank/DDBJ whole genome shotgun (WGS) entry which is preliminary data.</text>
</comment>
<gene>
    <name evidence="1" type="ORF">N3K66_005020</name>
</gene>